<dbReference type="OrthoDB" id="4072855at2759"/>
<sequence>MDNKRHQTSIGSELSEAQNRLSTVGMRIRQRIDRGYAYSGKNVSGMDDQVPIRDVASTIVPQFRTQVLYEQQQQPQQMHRPAMNGPAPMLVNQRTESSNLDCMQEEMLSNGKRRVF</sequence>
<dbReference type="EMBL" id="LLZZ01000106">
    <property type="protein sequence ID" value="KTB08076.1"/>
    <property type="molecule type" value="Genomic_DNA"/>
</dbReference>
<accession>A0A0W0CDW3</accession>
<evidence type="ECO:0000256" key="1">
    <source>
        <dbReference type="SAM" id="MobiDB-lite"/>
    </source>
</evidence>
<evidence type="ECO:0000313" key="2">
    <source>
        <dbReference type="EMBL" id="KTB08076.1"/>
    </source>
</evidence>
<dbReference type="VEuPathDB" id="FungiDB:B1J91_M00902g"/>
<dbReference type="Proteomes" id="UP000054886">
    <property type="component" value="Unassembled WGS sequence"/>
</dbReference>
<dbReference type="AlphaFoldDB" id="A0A0W0CDW3"/>
<evidence type="ECO:0000313" key="3">
    <source>
        <dbReference type="Proteomes" id="UP000054886"/>
    </source>
</evidence>
<gene>
    <name evidence="2" type="ORF">AO440_003896</name>
</gene>
<feature type="compositionally biased region" description="Polar residues" evidence="1">
    <location>
        <begin position="8"/>
        <end position="22"/>
    </location>
</feature>
<reference evidence="2 3" key="1">
    <citation type="submission" date="2015-10" db="EMBL/GenBank/DDBJ databases">
        <title>Draft genomes sequences of Candida glabrata isolates 1A, 1B, 2A, 2B, 3A and 3B.</title>
        <authorList>
            <person name="Haavelsrud O.E."/>
            <person name="Gaustad P."/>
        </authorList>
    </citation>
    <scope>NUCLEOTIDE SEQUENCE [LARGE SCALE GENOMIC DNA]</scope>
    <source>
        <strain evidence="2">910700640</strain>
    </source>
</reference>
<dbReference type="VEuPathDB" id="FungiDB:GWK60_M00825"/>
<name>A0A0W0CDW3_CANGB</name>
<protein>
    <submittedName>
        <fullName evidence="2">Damage-regulated import facilitator 1</fullName>
    </submittedName>
</protein>
<dbReference type="VEuPathDB" id="FungiDB:CAGL0M00902g"/>
<comment type="caution">
    <text evidence="2">The sequence shown here is derived from an EMBL/GenBank/DDBJ whole genome shotgun (WGS) entry which is preliminary data.</text>
</comment>
<feature type="region of interest" description="Disordered" evidence="1">
    <location>
        <begin position="1"/>
        <end position="22"/>
    </location>
</feature>
<dbReference type="VEuPathDB" id="FungiDB:GW608_M00825"/>
<proteinExistence type="predicted"/>
<dbReference type="OMA" id="TIVPQFR"/>
<organism evidence="2 3">
    <name type="scientific">Candida glabrata</name>
    <name type="common">Yeast</name>
    <name type="synonym">Torulopsis glabrata</name>
    <dbReference type="NCBI Taxonomy" id="5478"/>
    <lineage>
        <taxon>Eukaryota</taxon>
        <taxon>Fungi</taxon>
        <taxon>Dikarya</taxon>
        <taxon>Ascomycota</taxon>
        <taxon>Saccharomycotina</taxon>
        <taxon>Saccharomycetes</taxon>
        <taxon>Saccharomycetales</taxon>
        <taxon>Saccharomycetaceae</taxon>
        <taxon>Nakaseomyces</taxon>
    </lineage>
</organism>
<dbReference type="PhylomeDB" id="A0A0W0CDW3"/>
<dbReference type="VEuPathDB" id="FungiDB:GVI51_M00825"/>